<dbReference type="InterPro" id="IPR017853">
    <property type="entry name" value="GH"/>
</dbReference>
<dbReference type="Proteomes" id="UP000295793">
    <property type="component" value="Unassembled WGS sequence"/>
</dbReference>
<name>A0A4R3HXK1_9GAMM</name>
<gene>
    <name evidence="2" type="ORF">BCF53_1265</name>
</gene>
<proteinExistence type="predicted"/>
<dbReference type="GO" id="GO:0005975">
    <property type="term" value="P:carbohydrate metabolic process"/>
    <property type="evidence" value="ECO:0007669"/>
    <property type="project" value="InterPro"/>
</dbReference>
<dbReference type="InterPro" id="IPR045857">
    <property type="entry name" value="O16G_dom_2"/>
</dbReference>
<dbReference type="Gene3D" id="2.60.40.1180">
    <property type="entry name" value="Golgi alpha-mannosidase II"/>
    <property type="match status" value="1"/>
</dbReference>
<protein>
    <submittedName>
        <fullName evidence="2">Amylosucrase</fullName>
    </submittedName>
</protein>
<organism evidence="2 3">
    <name type="scientific">Reinekea marinisedimentorum</name>
    <dbReference type="NCBI Taxonomy" id="230495"/>
    <lineage>
        <taxon>Bacteria</taxon>
        <taxon>Pseudomonadati</taxon>
        <taxon>Pseudomonadota</taxon>
        <taxon>Gammaproteobacteria</taxon>
        <taxon>Oceanospirillales</taxon>
        <taxon>Saccharospirillaceae</taxon>
        <taxon>Reinekea</taxon>
    </lineage>
</organism>
<dbReference type="SUPFAM" id="SSF51445">
    <property type="entry name" value="(Trans)glycosidases"/>
    <property type="match status" value="1"/>
</dbReference>
<dbReference type="GO" id="GO:0047669">
    <property type="term" value="F:amylosucrase activity"/>
    <property type="evidence" value="ECO:0007669"/>
    <property type="project" value="InterPro"/>
</dbReference>
<comment type="caution">
    <text evidence="2">The sequence shown here is derived from an EMBL/GenBank/DDBJ whole genome shotgun (WGS) entry which is preliminary data.</text>
</comment>
<dbReference type="AlphaFoldDB" id="A0A4R3HXK1"/>
<dbReference type="PANTHER" id="PTHR10357">
    <property type="entry name" value="ALPHA-AMYLASE FAMILY MEMBER"/>
    <property type="match status" value="1"/>
</dbReference>
<keyword evidence="3" id="KW-1185">Reference proteome</keyword>
<dbReference type="InterPro" id="IPR013780">
    <property type="entry name" value="Glyco_hydro_b"/>
</dbReference>
<dbReference type="CDD" id="cd11324">
    <property type="entry name" value="AmyAc_Amylosucrase"/>
    <property type="match status" value="1"/>
</dbReference>
<evidence type="ECO:0000259" key="1">
    <source>
        <dbReference type="SMART" id="SM00642"/>
    </source>
</evidence>
<dbReference type="EMBL" id="SLZR01000026">
    <property type="protein sequence ID" value="TCS36159.1"/>
    <property type="molecule type" value="Genomic_DNA"/>
</dbReference>
<evidence type="ECO:0000313" key="2">
    <source>
        <dbReference type="EMBL" id="TCS36159.1"/>
    </source>
</evidence>
<dbReference type="Gene3D" id="1.10.1740.10">
    <property type="match status" value="1"/>
</dbReference>
<accession>A0A4R3HXK1</accession>
<evidence type="ECO:0000313" key="3">
    <source>
        <dbReference type="Proteomes" id="UP000295793"/>
    </source>
</evidence>
<sequence length="650" mass="75181">MTLGKNNEHPALLALERIWPDVDAQYSSHRHSHRLVDFKAALVQDLPALFDCLYDLYQNHWDFYYQLKSLVMLAANHWFATAKDQRPYSWASACWIEDERNVGFSAYVDLFAGNLNGLEKKIPYLKNLGINYIHLMPFFETGEGDSDGGYAVKDYGNVNPRVGTLEDLHSVAEKLHQNDIRLVLDFVFNHTSDQHDWVVKAKSGDQFYQQFYWLFDNPEEKNQYAHNLRDIFPDKRLGCFSWCEELQCDVWTTFNDFQWDLNYCNPNVFYAMCGEMMKLANAGADVIRLDALAFTWKEPGTSCENLPKAHRLIQAFNAFLRISAPNILFKSEAIVAPDDVVEYISEDECALSYNPNMMALIWEALATRETKLLIEGSRYRTQLPEHTVWVNYLRCHDDIGWAFADQDSWDVSINPHHHRSFLNQFYTGKFEGSFSTGLPFQENPFNGDCRICGTMASLCGLELGFAQQNPILTDHAYKRMLVINGVLLAFKGIPLIYAGDEQAMLNDYSFQQHPAHHNDQRWVHRIPFNKINSQLSAEQQHQSEEFYTSMKELIRLRKTHAVFGAGDITIYRQIHPHLFVFSRSTDTEVVYILANFSEHQFSIHHDQLDSLNLSPKAVDLINNGEFSTAGILQFGPYQMNWLYQEKSKQI</sequence>
<dbReference type="Pfam" id="PF00128">
    <property type="entry name" value="Alpha-amylase"/>
    <property type="match status" value="1"/>
</dbReference>
<dbReference type="SUPFAM" id="SSF51011">
    <property type="entry name" value="Glycosyl hydrolase domain"/>
    <property type="match status" value="1"/>
</dbReference>
<dbReference type="InterPro" id="IPR044077">
    <property type="entry name" value="Amylosucrase"/>
</dbReference>
<dbReference type="PANTHER" id="PTHR10357:SF213">
    <property type="entry name" value="ALPHA AMYLASE CATALYTIC REGION"/>
    <property type="match status" value="1"/>
</dbReference>
<feature type="domain" description="Glycosyl hydrolase family 13 catalytic" evidence="1">
    <location>
        <begin position="105"/>
        <end position="557"/>
    </location>
</feature>
<dbReference type="OrthoDB" id="9805159at2"/>
<reference evidence="2 3" key="1">
    <citation type="submission" date="2019-03" db="EMBL/GenBank/DDBJ databases">
        <title>Genomic Encyclopedia of Archaeal and Bacterial Type Strains, Phase II (KMG-II): from individual species to whole genera.</title>
        <authorList>
            <person name="Goeker M."/>
        </authorList>
    </citation>
    <scope>NUCLEOTIDE SEQUENCE [LARGE SCALE GENOMIC DNA]</scope>
    <source>
        <strain evidence="2 3">DSM 15388</strain>
    </source>
</reference>
<dbReference type="Gene3D" id="3.20.20.80">
    <property type="entry name" value="Glycosidases"/>
    <property type="match status" value="1"/>
</dbReference>
<dbReference type="RefSeq" id="WP_132703929.1">
    <property type="nucleotide sequence ID" value="NZ_SLZR01000026.1"/>
</dbReference>
<dbReference type="Gene3D" id="3.90.400.10">
    <property type="entry name" value="Oligo-1,6-glucosidase, Domain 2"/>
    <property type="match status" value="1"/>
</dbReference>
<dbReference type="InterPro" id="IPR006047">
    <property type="entry name" value="GH13_cat_dom"/>
</dbReference>
<dbReference type="SMART" id="SM00642">
    <property type="entry name" value="Aamy"/>
    <property type="match status" value="1"/>
</dbReference>